<dbReference type="VEuPathDB" id="FungiDB:AeMF1_018891"/>
<accession>A0A6G0X7F0</accession>
<reference evidence="2 3" key="1">
    <citation type="submission" date="2019-07" db="EMBL/GenBank/DDBJ databases">
        <title>Genomics analysis of Aphanomyces spp. identifies a new class of oomycete effector associated with host adaptation.</title>
        <authorList>
            <person name="Gaulin E."/>
        </authorList>
    </citation>
    <scope>NUCLEOTIDE SEQUENCE [LARGE SCALE GENOMIC DNA]</scope>
    <source>
        <strain evidence="2 3">ATCC 201684</strain>
    </source>
</reference>
<keyword evidence="3" id="KW-1185">Reference proteome</keyword>
<sequence>MSDDDKDLLQDLQFLFANDDQLQEDLANVCDLLLDGTSTGLDVDPVARNTSLTPRLTTSPLHNHDATMVPPNPIKLTKDPRRFEVRQREEIFHLRHQVEMLKMQLNSHGKHELATPSKWERLAMIESVEKDKVLRENERLREQVFRQATFIEQMEKFCRKRPRLQSNDIQSEEWQSYRLVAQKSLRVAAIHAIADRQLHRMQSTFIKTGIFDTSKYVLRINFVPQPGGSGLVEFVNNIVLAAPFDTIGAIAWGIQGNETPVELPEGVSQEMEIIDEKTIYIVNKDARNRSFSNTIRKRYVEPYRHVIVQRTVQEDALMPQMNRGAVENKSSWMEITPLPEDATKSRMAFVMYLEIGELPDKNDPAMKLMESIIERFTIDHKPLLPGTFPPATSTKMVDTTAIPFVHVRSCAEREKLMMSAMAHSVNNAINKYMLDSHNALKAIRQ</sequence>
<evidence type="ECO:0000256" key="1">
    <source>
        <dbReference type="SAM" id="MobiDB-lite"/>
    </source>
</evidence>
<dbReference type="EMBL" id="VJMJ01000091">
    <property type="protein sequence ID" value="KAF0735938.1"/>
    <property type="molecule type" value="Genomic_DNA"/>
</dbReference>
<feature type="region of interest" description="Disordered" evidence="1">
    <location>
        <begin position="53"/>
        <end position="72"/>
    </location>
</feature>
<evidence type="ECO:0000313" key="2">
    <source>
        <dbReference type="EMBL" id="KAF0735938.1"/>
    </source>
</evidence>
<evidence type="ECO:0008006" key="4">
    <source>
        <dbReference type="Google" id="ProtNLM"/>
    </source>
</evidence>
<protein>
    <recommendedName>
        <fullName evidence="4">START domain-containing protein</fullName>
    </recommendedName>
</protein>
<evidence type="ECO:0000313" key="3">
    <source>
        <dbReference type="Proteomes" id="UP000481153"/>
    </source>
</evidence>
<name>A0A6G0X7F0_9STRA</name>
<dbReference type="AlphaFoldDB" id="A0A6G0X7F0"/>
<proteinExistence type="predicted"/>
<organism evidence="2 3">
    <name type="scientific">Aphanomyces euteiches</name>
    <dbReference type="NCBI Taxonomy" id="100861"/>
    <lineage>
        <taxon>Eukaryota</taxon>
        <taxon>Sar</taxon>
        <taxon>Stramenopiles</taxon>
        <taxon>Oomycota</taxon>
        <taxon>Saprolegniomycetes</taxon>
        <taxon>Saprolegniales</taxon>
        <taxon>Verrucalvaceae</taxon>
        <taxon>Aphanomyces</taxon>
    </lineage>
</organism>
<gene>
    <name evidence="2" type="ORF">Ae201684_007688</name>
</gene>
<dbReference type="Proteomes" id="UP000481153">
    <property type="component" value="Unassembled WGS sequence"/>
</dbReference>
<comment type="caution">
    <text evidence="2">The sequence shown here is derived from an EMBL/GenBank/DDBJ whole genome shotgun (WGS) entry which is preliminary data.</text>
</comment>